<evidence type="ECO:0000256" key="3">
    <source>
        <dbReference type="ARBA" id="ARBA00022475"/>
    </source>
</evidence>
<keyword evidence="6" id="KW-0472">Membrane</keyword>
<accession>A0A0K9P2L8</accession>
<dbReference type="Proteomes" id="UP000036987">
    <property type="component" value="Unassembled WGS sequence"/>
</dbReference>
<dbReference type="Pfam" id="PF08137">
    <property type="entry name" value="DVL"/>
    <property type="match status" value="1"/>
</dbReference>
<keyword evidence="4" id="KW-0812">Transmembrane</keyword>
<gene>
    <name evidence="8" type="ORF">ZOSMA_41G00530</name>
</gene>
<keyword evidence="5" id="KW-1133">Transmembrane helix</keyword>
<dbReference type="GO" id="GO:0048367">
    <property type="term" value="P:shoot system development"/>
    <property type="evidence" value="ECO:0007669"/>
    <property type="project" value="UniProtKB-ARBA"/>
</dbReference>
<comment type="caution">
    <text evidence="8">The sequence shown here is derived from an EMBL/GenBank/DDBJ whole genome shotgun (WGS) entry which is preliminary data.</text>
</comment>
<evidence type="ECO:0000256" key="1">
    <source>
        <dbReference type="ARBA" id="ARBA00004162"/>
    </source>
</evidence>
<comment type="similarity">
    <text evidence="7">Belongs to the DVL/RTFL small polypeptides family.</text>
</comment>
<evidence type="ECO:0000313" key="9">
    <source>
        <dbReference type="Proteomes" id="UP000036987"/>
    </source>
</evidence>
<evidence type="ECO:0000256" key="2">
    <source>
        <dbReference type="ARBA" id="ARBA00022473"/>
    </source>
</evidence>
<evidence type="ECO:0000256" key="5">
    <source>
        <dbReference type="ARBA" id="ARBA00022989"/>
    </source>
</evidence>
<dbReference type="EMBL" id="LFYR01001258">
    <property type="protein sequence ID" value="KMZ63209.1"/>
    <property type="molecule type" value="Genomic_DNA"/>
</dbReference>
<evidence type="ECO:0000313" key="8">
    <source>
        <dbReference type="EMBL" id="KMZ63209.1"/>
    </source>
</evidence>
<comment type="subcellular location">
    <subcellularLocation>
        <location evidence="1">Cell membrane</location>
        <topology evidence="1">Single-pass membrane protein</topology>
    </subcellularLocation>
</comment>
<name>A0A0K9P2L8_ZOSMR</name>
<protein>
    <recommendedName>
        <fullName evidence="10">DVL family protein</fullName>
    </recommendedName>
</protein>
<proteinExistence type="inferred from homology"/>
<evidence type="ECO:0000256" key="7">
    <source>
        <dbReference type="ARBA" id="ARBA00024340"/>
    </source>
</evidence>
<evidence type="ECO:0008006" key="10">
    <source>
        <dbReference type="Google" id="ProtNLM"/>
    </source>
</evidence>
<dbReference type="InterPro" id="IPR051525">
    <property type="entry name" value="DVL_RTFL_regulatory"/>
</dbReference>
<dbReference type="GO" id="GO:0005886">
    <property type="term" value="C:plasma membrane"/>
    <property type="evidence" value="ECO:0007669"/>
    <property type="project" value="UniProtKB-SubCell"/>
</dbReference>
<dbReference type="InterPro" id="IPR012552">
    <property type="entry name" value="DVL"/>
</dbReference>
<dbReference type="STRING" id="29655.A0A0K9P2L8"/>
<sequence>MAAERKDGFCRRNLWEPCQSFSRRCKLLVREQRARFYILRRCVVMLICWSDCNDY</sequence>
<keyword evidence="3" id="KW-1003">Cell membrane</keyword>
<reference evidence="9" key="1">
    <citation type="journal article" date="2016" name="Nature">
        <title>The genome of the seagrass Zostera marina reveals angiosperm adaptation to the sea.</title>
        <authorList>
            <person name="Olsen J.L."/>
            <person name="Rouze P."/>
            <person name="Verhelst B."/>
            <person name="Lin Y.-C."/>
            <person name="Bayer T."/>
            <person name="Collen J."/>
            <person name="Dattolo E."/>
            <person name="De Paoli E."/>
            <person name="Dittami S."/>
            <person name="Maumus F."/>
            <person name="Michel G."/>
            <person name="Kersting A."/>
            <person name="Lauritano C."/>
            <person name="Lohaus R."/>
            <person name="Toepel M."/>
            <person name="Tonon T."/>
            <person name="Vanneste K."/>
            <person name="Amirebrahimi M."/>
            <person name="Brakel J."/>
            <person name="Bostroem C."/>
            <person name="Chovatia M."/>
            <person name="Grimwood J."/>
            <person name="Jenkins J.W."/>
            <person name="Jueterbock A."/>
            <person name="Mraz A."/>
            <person name="Stam W.T."/>
            <person name="Tice H."/>
            <person name="Bornberg-Bauer E."/>
            <person name="Green P.J."/>
            <person name="Pearson G.A."/>
            <person name="Procaccini G."/>
            <person name="Duarte C.M."/>
            <person name="Schmutz J."/>
            <person name="Reusch T.B.H."/>
            <person name="Van de Peer Y."/>
        </authorList>
    </citation>
    <scope>NUCLEOTIDE SEQUENCE [LARGE SCALE GENOMIC DNA]</scope>
    <source>
        <strain evidence="9">cv. Finnish</strain>
    </source>
</reference>
<dbReference type="OrthoDB" id="1693826at2759"/>
<dbReference type="OMA" id="MMQEDIN"/>
<keyword evidence="9" id="KW-1185">Reference proteome</keyword>
<dbReference type="GO" id="GO:0008285">
    <property type="term" value="P:negative regulation of cell population proliferation"/>
    <property type="evidence" value="ECO:0007669"/>
    <property type="project" value="InterPro"/>
</dbReference>
<organism evidence="8 9">
    <name type="scientific">Zostera marina</name>
    <name type="common">Eelgrass</name>
    <dbReference type="NCBI Taxonomy" id="29655"/>
    <lineage>
        <taxon>Eukaryota</taxon>
        <taxon>Viridiplantae</taxon>
        <taxon>Streptophyta</taxon>
        <taxon>Embryophyta</taxon>
        <taxon>Tracheophyta</taxon>
        <taxon>Spermatophyta</taxon>
        <taxon>Magnoliopsida</taxon>
        <taxon>Liliopsida</taxon>
        <taxon>Zosteraceae</taxon>
        <taxon>Zostera</taxon>
    </lineage>
</organism>
<evidence type="ECO:0000256" key="6">
    <source>
        <dbReference type="ARBA" id="ARBA00023136"/>
    </source>
</evidence>
<keyword evidence="2" id="KW-0217">Developmental protein</keyword>
<dbReference type="PANTHER" id="PTHR33102">
    <property type="entry name" value="DVL19-RELATED-RELATED"/>
    <property type="match status" value="1"/>
</dbReference>
<dbReference type="AlphaFoldDB" id="A0A0K9P2L8"/>
<evidence type="ECO:0000256" key="4">
    <source>
        <dbReference type="ARBA" id="ARBA00022692"/>
    </source>
</evidence>